<keyword evidence="2" id="KW-1133">Transmembrane helix</keyword>
<accession>A0A074XFC3</accession>
<evidence type="ECO:0008006" key="5">
    <source>
        <dbReference type="Google" id="ProtNLM"/>
    </source>
</evidence>
<feature type="region of interest" description="Disordered" evidence="1">
    <location>
        <begin position="89"/>
        <end position="112"/>
    </location>
</feature>
<evidence type="ECO:0000313" key="3">
    <source>
        <dbReference type="EMBL" id="KEQ84180.1"/>
    </source>
</evidence>
<dbReference type="OrthoDB" id="4034134at2759"/>
<dbReference type="PANTHER" id="PTHR41807:SF1">
    <property type="entry name" value="GLUTATHIONE TRANSFERASE 3"/>
    <property type="match status" value="1"/>
</dbReference>
<dbReference type="STRING" id="1043002.A0A074XFC3"/>
<name>A0A074XFC3_AURPU</name>
<evidence type="ECO:0000313" key="4">
    <source>
        <dbReference type="Proteomes" id="UP000030706"/>
    </source>
</evidence>
<proteinExistence type="predicted"/>
<feature type="transmembrane region" description="Helical" evidence="2">
    <location>
        <begin position="346"/>
        <end position="368"/>
    </location>
</feature>
<dbReference type="Proteomes" id="UP000030706">
    <property type="component" value="Unassembled WGS sequence"/>
</dbReference>
<dbReference type="HOGENOM" id="CLU_041452_0_0_1"/>
<keyword evidence="4" id="KW-1185">Reference proteome</keyword>
<gene>
    <name evidence="3" type="ORF">M438DRAFT_346238</name>
</gene>
<evidence type="ECO:0000256" key="1">
    <source>
        <dbReference type="SAM" id="MobiDB-lite"/>
    </source>
</evidence>
<keyword evidence="2" id="KW-0812">Transmembrane</keyword>
<keyword evidence="2" id="KW-0472">Membrane</keyword>
<dbReference type="GO" id="GO:0016020">
    <property type="term" value="C:membrane"/>
    <property type="evidence" value="ECO:0007669"/>
    <property type="project" value="TreeGrafter"/>
</dbReference>
<protein>
    <recommendedName>
        <fullName evidence="5">Rho termination factor N-terminal domain-containing protein</fullName>
    </recommendedName>
</protein>
<reference evidence="3 4" key="1">
    <citation type="journal article" date="2014" name="BMC Genomics">
        <title>Genome sequencing of four Aureobasidium pullulans varieties: biotechnological potential, stress tolerance, and description of new species.</title>
        <authorList>
            <person name="Gostin Ar C."/>
            <person name="Ohm R.A."/>
            <person name="Kogej T."/>
            <person name="Sonjak S."/>
            <person name="Turk M."/>
            <person name="Zajc J."/>
            <person name="Zalar P."/>
            <person name="Grube M."/>
            <person name="Sun H."/>
            <person name="Han J."/>
            <person name="Sharma A."/>
            <person name="Chiniquy J."/>
            <person name="Ngan C.Y."/>
            <person name="Lipzen A."/>
            <person name="Barry K."/>
            <person name="Grigoriev I.V."/>
            <person name="Gunde-Cimerman N."/>
        </authorList>
    </citation>
    <scope>NUCLEOTIDE SEQUENCE [LARGE SCALE GENOMIC DNA]</scope>
    <source>
        <strain evidence="3 4">EXF-150</strain>
    </source>
</reference>
<dbReference type="GeneID" id="40747932"/>
<feature type="transmembrane region" description="Helical" evidence="2">
    <location>
        <begin position="309"/>
        <end position="326"/>
    </location>
</feature>
<feature type="transmembrane region" description="Helical" evidence="2">
    <location>
        <begin position="270"/>
        <end position="289"/>
    </location>
</feature>
<dbReference type="PANTHER" id="PTHR41807">
    <property type="entry name" value="GLUTATHIONE TRANSFERASE 3"/>
    <property type="match status" value="1"/>
</dbReference>
<sequence length="372" mass="41176">MPSWLNTHRKADLEDLAGQAGIDDVSDLRKVEIVALLEERLTNHASEYSQLPVFEGYYARKGSPTKREMGSTPAAELDVTKSVTRRRATQIKGESDAEPVSSPTAATGRRAARAAVVRTPARVEAPRIEAAIFDAPRIEESIFDAPTVGGAMIEDTSLLSPPRMPLPPSPAVVTDAIEEQTARISEGVNKLWNASHIMDMLYDARVGLSSVTGVHTTIFLLEFAALHYATVPRNFAFDVPSLFGFPGFAVFLPDLFVLLTHHYWAPSLLWATMNFWAPLAMGWLFNLSLKLKKKDGYEDYRPKYRIDPLMFSIAKALMSWMVYSQGNRLYGTFADETVKTVETAMPYGYSGSMVAAYIGIATSIWDGIQNKK</sequence>
<dbReference type="InterPro" id="IPR038872">
    <property type="entry name" value="Put_GTT3"/>
</dbReference>
<dbReference type="RefSeq" id="XP_029760367.1">
    <property type="nucleotide sequence ID" value="XM_029905626.1"/>
</dbReference>
<feature type="transmembrane region" description="Helical" evidence="2">
    <location>
        <begin position="242"/>
        <end position="264"/>
    </location>
</feature>
<dbReference type="AlphaFoldDB" id="A0A074XFC3"/>
<dbReference type="EMBL" id="KL584983">
    <property type="protein sequence ID" value="KEQ84180.1"/>
    <property type="molecule type" value="Genomic_DNA"/>
</dbReference>
<organism evidence="3 4">
    <name type="scientific">Aureobasidium pullulans EXF-150</name>
    <dbReference type="NCBI Taxonomy" id="1043002"/>
    <lineage>
        <taxon>Eukaryota</taxon>
        <taxon>Fungi</taxon>
        <taxon>Dikarya</taxon>
        <taxon>Ascomycota</taxon>
        <taxon>Pezizomycotina</taxon>
        <taxon>Dothideomycetes</taxon>
        <taxon>Dothideomycetidae</taxon>
        <taxon>Dothideales</taxon>
        <taxon>Saccotheciaceae</taxon>
        <taxon>Aureobasidium</taxon>
    </lineage>
</organism>
<evidence type="ECO:0000256" key="2">
    <source>
        <dbReference type="SAM" id="Phobius"/>
    </source>
</evidence>
<feature type="compositionally biased region" description="Low complexity" evidence="1">
    <location>
        <begin position="103"/>
        <end position="112"/>
    </location>
</feature>